<dbReference type="HOGENOM" id="CLU_012893_5_0_9"/>
<evidence type="ECO:0000256" key="4">
    <source>
        <dbReference type="ARBA" id="ARBA00022692"/>
    </source>
</evidence>
<evidence type="ECO:0000313" key="8">
    <source>
        <dbReference type="EMBL" id="CBL17686.1"/>
    </source>
</evidence>
<feature type="transmembrane region" description="Helical" evidence="7">
    <location>
        <begin position="169"/>
        <end position="191"/>
    </location>
</feature>
<keyword evidence="9" id="KW-1185">Reference proteome</keyword>
<dbReference type="Proteomes" id="UP000007054">
    <property type="component" value="Chromosome"/>
</dbReference>
<comment type="subcellular location">
    <subcellularLocation>
        <location evidence="1">Cell membrane</location>
        <topology evidence="1">Multi-pass membrane protein</topology>
    </subcellularLocation>
</comment>
<dbReference type="PATRIC" id="fig|213810.4.peg.1498"/>
<feature type="transmembrane region" description="Helical" evidence="7">
    <location>
        <begin position="317"/>
        <end position="339"/>
    </location>
</feature>
<sequence>MSQNKYEIDMCHGSILPKLLKLTLPLLLSSVLQLLFNAADVIVVGNFASENSLAAVGSTTSLVNLMTNLFLGLSTSTNVLTAMYMGAGESDKVNRTIHTSILLSIISGAFMTLVGVAFADKFLLMMKAPEATLSLSTLYLRIYFVGMIAMLIYNFGSSILRAMGDTRRPLYYLAFAGVINVVLNLFFVIVLKMDVAGVALATVISQCISAALIIRCLMHESGAFQFSFKKLGWDPHLVSRIVQIGIPAGFQGVVFSISNVIIQSSINDFGEIVMAGNAAAASIEGFIWVSMNAFSQSALTFTSKNIGAGKFSRINRITFITCACAAVTGLVLGNLAYLFGTPLLHIYDMRPDVVAAGLIRMRLVCCFYCTCGLMDCIVGNIRGMGYAVTPTIVSLLGACGLRILWIFTIFRMPEYHTQFMLFVSYPLSWIITFLVHLICYFFMRRRFPKQDVQPGEAAASA</sequence>
<dbReference type="PANTHER" id="PTHR43549:SF3">
    <property type="entry name" value="MULTIDRUG RESISTANCE PROTEIN YPNP-RELATED"/>
    <property type="match status" value="1"/>
</dbReference>
<gene>
    <name evidence="8" type="ordered locus">RUM_15990</name>
</gene>
<keyword evidence="6 7" id="KW-0472">Membrane</keyword>
<dbReference type="KEGG" id="rch:RUM_15990"/>
<dbReference type="PIRSF" id="PIRSF006603">
    <property type="entry name" value="DinF"/>
    <property type="match status" value="1"/>
</dbReference>
<dbReference type="GO" id="GO:0015297">
    <property type="term" value="F:antiporter activity"/>
    <property type="evidence" value="ECO:0007669"/>
    <property type="project" value="InterPro"/>
</dbReference>
<evidence type="ECO:0000256" key="2">
    <source>
        <dbReference type="ARBA" id="ARBA00022448"/>
    </source>
</evidence>
<dbReference type="InterPro" id="IPR002528">
    <property type="entry name" value="MATE_fam"/>
</dbReference>
<evidence type="ECO:0000256" key="5">
    <source>
        <dbReference type="ARBA" id="ARBA00022989"/>
    </source>
</evidence>
<evidence type="ECO:0000256" key="3">
    <source>
        <dbReference type="ARBA" id="ARBA00022475"/>
    </source>
</evidence>
<keyword evidence="4 7" id="KW-0812">Transmembrane</keyword>
<keyword evidence="3" id="KW-1003">Cell membrane</keyword>
<evidence type="ECO:0000256" key="7">
    <source>
        <dbReference type="SAM" id="Phobius"/>
    </source>
</evidence>
<dbReference type="BioCyc" id="RCHA213810:RUM_RS07780-MONOMER"/>
<keyword evidence="5 7" id="KW-1133">Transmembrane helix</keyword>
<evidence type="ECO:0000256" key="6">
    <source>
        <dbReference type="ARBA" id="ARBA00023136"/>
    </source>
</evidence>
<feature type="transmembrane region" description="Helical" evidence="7">
    <location>
        <begin position="138"/>
        <end position="157"/>
    </location>
</feature>
<evidence type="ECO:0000256" key="1">
    <source>
        <dbReference type="ARBA" id="ARBA00004651"/>
    </source>
</evidence>
<feature type="transmembrane region" description="Helical" evidence="7">
    <location>
        <begin position="99"/>
        <end position="118"/>
    </location>
</feature>
<feature type="transmembrane region" description="Helical" evidence="7">
    <location>
        <begin position="359"/>
        <end position="378"/>
    </location>
</feature>
<feature type="transmembrane region" description="Helical" evidence="7">
    <location>
        <begin position="197"/>
        <end position="218"/>
    </location>
</feature>
<dbReference type="Pfam" id="PF01554">
    <property type="entry name" value="MatE"/>
    <property type="match status" value="2"/>
</dbReference>
<dbReference type="EMBL" id="FP929052">
    <property type="protein sequence ID" value="CBL17686.1"/>
    <property type="molecule type" value="Genomic_DNA"/>
</dbReference>
<feature type="transmembrane region" description="Helical" evidence="7">
    <location>
        <begin position="26"/>
        <end position="49"/>
    </location>
</feature>
<keyword evidence="2" id="KW-0813">Transport</keyword>
<feature type="transmembrane region" description="Helical" evidence="7">
    <location>
        <begin position="385"/>
        <end position="407"/>
    </location>
</feature>
<dbReference type="AlphaFoldDB" id="D4LDJ1"/>
<dbReference type="InterPro" id="IPR052031">
    <property type="entry name" value="Membrane_Transporter-Flippase"/>
</dbReference>
<name>D4LDJ1_RUMC1</name>
<dbReference type="GO" id="GO:0005886">
    <property type="term" value="C:plasma membrane"/>
    <property type="evidence" value="ECO:0007669"/>
    <property type="project" value="UniProtKB-SubCell"/>
</dbReference>
<accession>D4LDJ1</accession>
<proteinExistence type="predicted"/>
<dbReference type="GeneID" id="83156312"/>
<organism evidence="8 9">
    <name type="scientific">Ruminococcus champanellensis (strain DSM 18848 / JCM 17042 / KCTC 15320 / 18P13)</name>
    <dbReference type="NCBI Taxonomy" id="213810"/>
    <lineage>
        <taxon>Bacteria</taxon>
        <taxon>Bacillati</taxon>
        <taxon>Bacillota</taxon>
        <taxon>Clostridia</taxon>
        <taxon>Eubacteriales</taxon>
        <taxon>Oscillospiraceae</taxon>
        <taxon>Ruminococcus</taxon>
    </lineage>
</organism>
<reference evidence="8" key="1">
    <citation type="submission" date="2010-03" db="EMBL/GenBank/DDBJ databases">
        <title>The genome sequence of Ruminococcus sp. 18P13.</title>
        <authorList>
            <consortium name="metaHIT consortium -- http://www.metahit.eu/"/>
            <person name="Pajon A."/>
            <person name="Turner K."/>
            <person name="Parkhill J."/>
            <person name="Bernalier A."/>
        </authorList>
    </citation>
    <scope>NUCLEOTIDE SEQUENCE [LARGE SCALE GENOMIC DNA]</scope>
    <source>
        <strain evidence="8">Type strain: 18P13</strain>
    </source>
</reference>
<dbReference type="RefSeq" id="WP_015558592.1">
    <property type="nucleotide sequence ID" value="NC_021039.1"/>
</dbReference>
<evidence type="ECO:0000313" key="9">
    <source>
        <dbReference type="Proteomes" id="UP000007054"/>
    </source>
</evidence>
<feature type="transmembrane region" description="Helical" evidence="7">
    <location>
        <begin position="419"/>
        <end position="443"/>
    </location>
</feature>
<dbReference type="PANTHER" id="PTHR43549">
    <property type="entry name" value="MULTIDRUG RESISTANCE PROTEIN YPNP-RELATED"/>
    <property type="match status" value="1"/>
</dbReference>
<protein>
    <submittedName>
        <fullName evidence="8">Putative efflux protein, MATE family</fullName>
    </submittedName>
</protein>
<dbReference type="GO" id="GO:0042910">
    <property type="term" value="F:xenobiotic transmembrane transporter activity"/>
    <property type="evidence" value="ECO:0007669"/>
    <property type="project" value="InterPro"/>
</dbReference>
<dbReference type="NCBIfam" id="TIGR00797">
    <property type="entry name" value="matE"/>
    <property type="match status" value="1"/>
</dbReference>
<dbReference type="CDD" id="cd13138">
    <property type="entry name" value="MATE_yoeA_like"/>
    <property type="match status" value="1"/>
</dbReference>
<dbReference type="InterPro" id="IPR048279">
    <property type="entry name" value="MdtK-like"/>
</dbReference>
<reference evidence="8" key="2">
    <citation type="submission" date="2010-03" db="EMBL/GenBank/DDBJ databases">
        <authorList>
            <person name="Pajon A."/>
        </authorList>
    </citation>
    <scope>NUCLEOTIDE SEQUENCE</scope>
    <source>
        <strain evidence="8">Type strain: 18P13</strain>
    </source>
</reference>